<keyword evidence="7" id="KW-0325">Glycoprotein</keyword>
<evidence type="ECO:0000256" key="8">
    <source>
        <dbReference type="ARBA" id="ARBA00023316"/>
    </source>
</evidence>
<dbReference type="InterPro" id="IPR013320">
    <property type="entry name" value="ConA-like_dom_sf"/>
</dbReference>
<evidence type="ECO:0000256" key="2">
    <source>
        <dbReference type="ARBA" id="ARBA00010962"/>
    </source>
</evidence>
<evidence type="ECO:0000256" key="7">
    <source>
        <dbReference type="ARBA" id="ARBA00023180"/>
    </source>
</evidence>
<dbReference type="InterPro" id="IPR000757">
    <property type="entry name" value="Beta-glucanase-like"/>
</dbReference>
<dbReference type="GO" id="GO:0071555">
    <property type="term" value="P:cell wall organization"/>
    <property type="evidence" value="ECO:0007669"/>
    <property type="project" value="UniProtKB-KW"/>
</dbReference>
<evidence type="ECO:0000256" key="3">
    <source>
        <dbReference type="ARBA" id="ARBA00022692"/>
    </source>
</evidence>
<dbReference type="AlphaFoldDB" id="A0A0M0JH19"/>
<dbReference type="Gene3D" id="2.60.120.200">
    <property type="match status" value="2"/>
</dbReference>
<comment type="caution">
    <text evidence="11">The sequence shown here is derived from an EMBL/GenBank/DDBJ whole genome shotgun (WGS) entry which is preliminary data.</text>
</comment>
<accession>A0A0M0JH19</accession>
<dbReference type="Proteomes" id="UP000037460">
    <property type="component" value="Unassembled WGS sequence"/>
</dbReference>
<evidence type="ECO:0000256" key="1">
    <source>
        <dbReference type="ARBA" id="ARBA00004606"/>
    </source>
</evidence>
<dbReference type="SUPFAM" id="SSF49899">
    <property type="entry name" value="Concanavalin A-like lectins/glucanases"/>
    <property type="match status" value="1"/>
</dbReference>
<keyword evidence="3 9" id="KW-0812">Transmembrane</keyword>
<keyword evidence="5 9" id="KW-1133">Transmembrane helix</keyword>
<comment type="similarity">
    <text evidence="2">Belongs to the SKN1/KRE6 family.</text>
</comment>
<sequence length="622" mass="67790">MKLIFSDEFEEQGRNFANGHDTKWTALNIGDTSNQGAAYYLPQQASVVTDIGDPTNATLQFKPVSALQILTENEAFTGESPTGEKGIYMPSRSAMLQSWNKFCFTGGVVEFRARQPRGGGYWPALWLFGNLGRAVYQNSNTGLWPWSYSECDGDLRLPPTEPPQRISACDDRDLETEGLNPFQGRGATELDVLEGAVSNTGQDAYVVGSLQLSPGIPPFFKPYGQPGGFPAKNNDGSAEWYKGLTFGAPVPNLASGGFPNNGWYGPPWGADCPTGCPDALSGGFIHLNDLDTRYWTYRMEWKPGPNGHISWWYDGAFVWAMAAEAFGEYSVCSTRSSKKDCWRTPPRMIPEEPMSIVMNTAIGTWNGGPGAIDGKHWPARFFVDYVRVWQAEENIGCNPPDFPTKVYIEKNHELYGEPVSPLGYDTCPEKYPPKSHAKMADLHAKAHAIRSERAAKGLPQHVAERAASIASYPGVTTSRTSQAPVQAQHPTKVAMATAMMAQQAQMMADERARQEAAAAQMARGGQASFSAYALNALYTQPLPPQQQRRGFLDFAPAAEPSATSMGSFLLIVGVAAASLLAVGLLQRRAKQGTLLETPWPRAQVGAYRAPPAADAEYVAYGR</sequence>
<keyword evidence="6 9" id="KW-0472">Membrane</keyword>
<comment type="subcellular location">
    <subcellularLocation>
        <location evidence="1">Membrane</location>
        <topology evidence="1">Single-pass type II membrane protein</topology>
    </subcellularLocation>
</comment>
<feature type="transmembrane region" description="Helical" evidence="9">
    <location>
        <begin position="565"/>
        <end position="585"/>
    </location>
</feature>
<dbReference type="OrthoDB" id="412647at2759"/>
<dbReference type="PANTHER" id="PTHR31361:SF1">
    <property type="entry name" value="BETA-GLUCAN SYNTHESIS-ASSOCIATED PROTEIN KRE6-RELATED"/>
    <property type="match status" value="1"/>
</dbReference>
<dbReference type="GO" id="GO:0005789">
    <property type="term" value="C:endoplasmic reticulum membrane"/>
    <property type="evidence" value="ECO:0007669"/>
    <property type="project" value="TreeGrafter"/>
</dbReference>
<reference evidence="12" key="1">
    <citation type="journal article" date="2015" name="PLoS Genet.">
        <title>Genome Sequence and Transcriptome Analyses of Chrysochromulina tobin: Metabolic Tools for Enhanced Algal Fitness in the Prominent Order Prymnesiales (Haptophyceae).</title>
        <authorList>
            <person name="Hovde B.T."/>
            <person name="Deodato C.R."/>
            <person name="Hunsperger H.M."/>
            <person name="Ryken S.A."/>
            <person name="Yost W."/>
            <person name="Jha R.K."/>
            <person name="Patterson J."/>
            <person name="Monnat R.J. Jr."/>
            <person name="Barlow S.B."/>
            <person name="Starkenburg S.R."/>
            <person name="Cattolico R.A."/>
        </authorList>
    </citation>
    <scope>NUCLEOTIDE SEQUENCE</scope>
    <source>
        <strain evidence="12">CCMP291</strain>
    </source>
</reference>
<evidence type="ECO:0000259" key="10">
    <source>
        <dbReference type="PROSITE" id="PS51762"/>
    </source>
</evidence>
<organism evidence="11 12">
    <name type="scientific">Chrysochromulina tobinii</name>
    <dbReference type="NCBI Taxonomy" id="1460289"/>
    <lineage>
        <taxon>Eukaryota</taxon>
        <taxon>Haptista</taxon>
        <taxon>Haptophyta</taxon>
        <taxon>Prymnesiophyceae</taxon>
        <taxon>Prymnesiales</taxon>
        <taxon>Chrysochromulinaceae</taxon>
        <taxon>Chrysochromulina</taxon>
    </lineage>
</organism>
<gene>
    <name evidence="11" type="ORF">Ctob_008587</name>
</gene>
<dbReference type="EMBL" id="JWZX01002917">
    <property type="protein sequence ID" value="KOO25879.1"/>
    <property type="molecule type" value="Genomic_DNA"/>
</dbReference>
<dbReference type="GO" id="GO:0015926">
    <property type="term" value="F:glucosidase activity"/>
    <property type="evidence" value="ECO:0007669"/>
    <property type="project" value="TreeGrafter"/>
</dbReference>
<dbReference type="PROSITE" id="PS51762">
    <property type="entry name" value="GH16_2"/>
    <property type="match status" value="1"/>
</dbReference>
<dbReference type="InterPro" id="IPR005629">
    <property type="entry name" value="Skn1/Kre6/Sbg1"/>
</dbReference>
<evidence type="ECO:0000256" key="5">
    <source>
        <dbReference type="ARBA" id="ARBA00022989"/>
    </source>
</evidence>
<dbReference type="GO" id="GO:0005886">
    <property type="term" value="C:plasma membrane"/>
    <property type="evidence" value="ECO:0007669"/>
    <property type="project" value="TreeGrafter"/>
</dbReference>
<keyword evidence="8" id="KW-0961">Cell wall biogenesis/degradation</keyword>
<evidence type="ECO:0000313" key="11">
    <source>
        <dbReference type="EMBL" id="KOO25879.1"/>
    </source>
</evidence>
<dbReference type="GO" id="GO:0006078">
    <property type="term" value="P:(1-&gt;6)-beta-D-glucan biosynthetic process"/>
    <property type="evidence" value="ECO:0007669"/>
    <property type="project" value="TreeGrafter"/>
</dbReference>
<keyword evidence="12" id="KW-1185">Reference proteome</keyword>
<evidence type="ECO:0000256" key="6">
    <source>
        <dbReference type="ARBA" id="ARBA00023136"/>
    </source>
</evidence>
<name>A0A0M0JH19_9EUKA</name>
<evidence type="ECO:0000256" key="4">
    <source>
        <dbReference type="ARBA" id="ARBA00022968"/>
    </source>
</evidence>
<evidence type="ECO:0000313" key="12">
    <source>
        <dbReference type="Proteomes" id="UP000037460"/>
    </source>
</evidence>
<evidence type="ECO:0000256" key="9">
    <source>
        <dbReference type="SAM" id="Phobius"/>
    </source>
</evidence>
<feature type="domain" description="GH16" evidence="10">
    <location>
        <begin position="1"/>
        <end position="394"/>
    </location>
</feature>
<keyword evidence="4" id="KW-0735">Signal-anchor</keyword>
<proteinExistence type="inferred from homology"/>
<dbReference type="PANTHER" id="PTHR31361">
    <property type="entry name" value="BETA-GLUCAN SYNTHESIS-ASSOCIATED PROTEIN KRE6-RELATED"/>
    <property type="match status" value="1"/>
</dbReference>
<protein>
    <submittedName>
        <fullName evidence="11">Beta-1,6-glucan active family gh16</fullName>
    </submittedName>
</protein>
<dbReference type="Pfam" id="PF03935">
    <property type="entry name" value="SKN1_KRE6_Sbg1"/>
    <property type="match status" value="2"/>
</dbReference>